<accession>A0A415GRT5</accession>
<dbReference type="PROSITE" id="PS51257">
    <property type="entry name" value="PROKAR_LIPOPROTEIN"/>
    <property type="match status" value="1"/>
</dbReference>
<sequence>MKLKNILLGAASAIAIFATVACQEVDPNDRLIYVKPAEAGRAVLIEDFTGQNCKNCPNGTTIINDIIKTHGEDKVIAVGIHSGPLSEDGEDGLATETGNDYYRNWDKDSKHGQPWAIFSRATKQPVGNVNTWALYVNKLITKKAPITLSINNTYDATSRKLTTAIDAIGIEGTTTGKLQVWLIEDGIVAFQIMDDGTTNDNYVHNHVFRAAVNGTWGEDVTVDEGEIAQKQYTYTLPEKWNAEKVSVVAFVYNETGVQQVTKKAVLAENTAE</sequence>
<keyword evidence="3" id="KW-1185">Reference proteome</keyword>
<evidence type="ECO:0000256" key="1">
    <source>
        <dbReference type="SAM" id="SignalP"/>
    </source>
</evidence>
<keyword evidence="1" id="KW-0732">Signal</keyword>
<dbReference type="Gene3D" id="2.60.40.10">
    <property type="entry name" value="Immunoglobulins"/>
    <property type="match status" value="1"/>
</dbReference>
<reference evidence="2 3" key="1">
    <citation type="submission" date="2018-08" db="EMBL/GenBank/DDBJ databases">
        <title>A genome reference for cultivated species of the human gut microbiota.</title>
        <authorList>
            <person name="Zou Y."/>
            <person name="Xue W."/>
            <person name="Luo G."/>
        </authorList>
    </citation>
    <scope>NUCLEOTIDE SEQUENCE [LARGE SCALE GENOMIC DNA]</scope>
    <source>
        <strain evidence="2 3">AF42-9</strain>
    </source>
</reference>
<dbReference type="InterPro" id="IPR013783">
    <property type="entry name" value="Ig-like_fold"/>
</dbReference>
<dbReference type="Pfam" id="PF11551">
    <property type="entry name" value="Omp28"/>
    <property type="match status" value="1"/>
</dbReference>
<dbReference type="EMBL" id="QRNO01000002">
    <property type="protein sequence ID" value="RHK53034.1"/>
    <property type="molecule type" value="Genomic_DNA"/>
</dbReference>
<comment type="caution">
    <text evidence="2">The sequence shown here is derived from an EMBL/GenBank/DDBJ whole genome shotgun (WGS) entry which is preliminary data.</text>
</comment>
<dbReference type="InterPro" id="IPR021615">
    <property type="entry name" value="Omp28"/>
</dbReference>
<organism evidence="2 3">
    <name type="scientific">Leyella stercorea</name>
    <dbReference type="NCBI Taxonomy" id="363265"/>
    <lineage>
        <taxon>Bacteria</taxon>
        <taxon>Pseudomonadati</taxon>
        <taxon>Bacteroidota</taxon>
        <taxon>Bacteroidia</taxon>
        <taxon>Bacteroidales</taxon>
        <taxon>Prevotellaceae</taxon>
        <taxon>Leyella</taxon>
    </lineage>
</organism>
<feature type="chain" id="PRO_5019315608" description="Outer membrane protein Omp28" evidence="1">
    <location>
        <begin position="22"/>
        <end position="272"/>
    </location>
</feature>
<feature type="signal peptide" evidence="1">
    <location>
        <begin position="1"/>
        <end position="21"/>
    </location>
</feature>
<gene>
    <name evidence="2" type="ORF">DW060_00790</name>
</gene>
<dbReference type="OrthoDB" id="1081990at2"/>
<evidence type="ECO:0008006" key="4">
    <source>
        <dbReference type="Google" id="ProtNLM"/>
    </source>
</evidence>
<evidence type="ECO:0000313" key="2">
    <source>
        <dbReference type="EMBL" id="RHK53034.1"/>
    </source>
</evidence>
<dbReference type="Proteomes" id="UP000286598">
    <property type="component" value="Unassembled WGS sequence"/>
</dbReference>
<protein>
    <recommendedName>
        <fullName evidence="4">Outer membrane protein Omp28</fullName>
    </recommendedName>
</protein>
<dbReference type="NCBIfam" id="NF033782">
    <property type="entry name" value="lipoprot_Omp28"/>
    <property type="match status" value="1"/>
</dbReference>
<name>A0A415GRT5_9BACT</name>
<proteinExistence type="predicted"/>
<evidence type="ECO:0000313" key="3">
    <source>
        <dbReference type="Proteomes" id="UP000286598"/>
    </source>
</evidence>
<dbReference type="AlphaFoldDB" id="A0A415GRT5"/>